<evidence type="ECO:0000256" key="5">
    <source>
        <dbReference type="ARBA" id="ARBA00022777"/>
    </source>
</evidence>
<keyword evidence="3" id="KW-0808">Transferase</keyword>
<dbReference type="PANTHER" id="PTHR42926">
    <property type="match status" value="1"/>
</dbReference>
<gene>
    <name evidence="8" type="ORF">ACFL27_06075</name>
</gene>
<feature type="domain" description="KaiC" evidence="7">
    <location>
        <begin position="2"/>
        <end position="235"/>
    </location>
</feature>
<evidence type="ECO:0000313" key="9">
    <source>
        <dbReference type="Proteomes" id="UP001594351"/>
    </source>
</evidence>
<keyword evidence="6" id="KW-0378">Hydrolase</keyword>
<reference evidence="8 9" key="1">
    <citation type="submission" date="2024-09" db="EMBL/GenBank/DDBJ databases">
        <title>Laminarin stimulates single cell rates of sulfate reduction while oxygen inhibits transcriptomic activity in coastal marine sediment.</title>
        <authorList>
            <person name="Lindsay M."/>
            <person name="Orcutt B."/>
            <person name="Emerson D."/>
            <person name="Stepanauskas R."/>
            <person name="D'Angelo T."/>
        </authorList>
    </citation>
    <scope>NUCLEOTIDE SEQUENCE [LARGE SCALE GENOMIC DNA]</scope>
    <source>
        <strain evidence="8">SAG AM-311-K15</strain>
    </source>
</reference>
<dbReference type="Gene3D" id="3.40.50.300">
    <property type="entry name" value="P-loop containing nucleotide triphosphate hydrolases"/>
    <property type="match status" value="2"/>
</dbReference>
<dbReference type="Pfam" id="PF06745">
    <property type="entry name" value="ATPase"/>
    <property type="match status" value="2"/>
</dbReference>
<keyword evidence="4" id="KW-0677">Repeat</keyword>
<evidence type="ECO:0000256" key="2">
    <source>
        <dbReference type="ARBA" id="ARBA00022553"/>
    </source>
</evidence>
<dbReference type="PIRSF" id="PIRSF039117">
    <property type="entry name" value="KaiC"/>
    <property type="match status" value="1"/>
</dbReference>
<dbReference type="PANTHER" id="PTHR42926:SF1">
    <property type="entry name" value="CIRCADIAN CLOCK OSCILLATOR PROTEIN KAIC 1"/>
    <property type="match status" value="1"/>
</dbReference>
<evidence type="ECO:0000256" key="3">
    <source>
        <dbReference type="ARBA" id="ARBA00022679"/>
    </source>
</evidence>
<keyword evidence="5" id="KW-0418">Kinase</keyword>
<dbReference type="InterPro" id="IPR014774">
    <property type="entry name" value="KaiC-like_dom"/>
</dbReference>
<protein>
    <recommendedName>
        <fullName evidence="1">non-specific serine/threonine protein kinase</fullName>
        <ecNumber evidence="1">2.7.11.1</ecNumber>
    </recommendedName>
</protein>
<proteinExistence type="predicted"/>
<dbReference type="Proteomes" id="UP001594351">
    <property type="component" value="Unassembled WGS sequence"/>
</dbReference>
<evidence type="ECO:0000259" key="7">
    <source>
        <dbReference type="PROSITE" id="PS51146"/>
    </source>
</evidence>
<accession>A0ABV6YU99</accession>
<sequence>MELLKTGIAGLDEILCGGIVPHNSYLIKGIPGSGKTTLGVEVIIQGIKTDQFGLIVTFEERPEKLYRDFANLGWDLRSYEQENRLKVISSSPMAAKEMLANPDSILSRYIADYKVERLLVDSISSFARLEENPVKLREIVHQFINSLITKEITPFFIMEAQQFRERKVSFEEYLTDAVIFLSYEQRGDRRRERFIEILKTRGHRHIEGRHALKIGNKGLEIYPSCQPSPGGFSVSPLRHERINSGVSGLDVLVSGGFPKGSNMLIAGSSGTGKTSIGIQFLAAGAQRGERGILVLLQENPANLILEAKSIGIDFQRLESENCVQIIYLSPIHICPDELMFRLKSVVKKHLTARLVIDSISDLLHSIADEDYRKDFIFSLTEFLRNQGVTSLMTYDAEQMFGSFTLAHNKVPGLIDNLIFLRYVEMEGEITRALSVLKMRGCQHDKGIHEIVTTARGLAIKKRFEGREGLMTGTAKKSIIEMDEIIDHVSRLDDAKKRFKSKKNKGFDPNFSS</sequence>
<comment type="caution">
    <text evidence="8">The sequence shown here is derived from an EMBL/GenBank/DDBJ whole genome shotgun (WGS) entry which is preliminary data.</text>
</comment>
<organism evidence="8 9">
    <name type="scientific">candidate division CSSED10-310 bacterium</name>
    <dbReference type="NCBI Taxonomy" id="2855610"/>
    <lineage>
        <taxon>Bacteria</taxon>
        <taxon>Bacteria division CSSED10-310</taxon>
    </lineage>
</organism>
<evidence type="ECO:0000256" key="1">
    <source>
        <dbReference type="ARBA" id="ARBA00012513"/>
    </source>
</evidence>
<name>A0ABV6YU99_UNCC1</name>
<feature type="domain" description="KaiC" evidence="7">
    <location>
        <begin position="240"/>
        <end position="473"/>
    </location>
</feature>
<keyword evidence="2" id="KW-0597">Phosphoprotein</keyword>
<dbReference type="PROSITE" id="PS51146">
    <property type="entry name" value="KAIC"/>
    <property type="match status" value="2"/>
</dbReference>
<evidence type="ECO:0000313" key="8">
    <source>
        <dbReference type="EMBL" id="MFC1849758.1"/>
    </source>
</evidence>
<dbReference type="InterPro" id="IPR030665">
    <property type="entry name" value="KaiC"/>
</dbReference>
<dbReference type="InterPro" id="IPR010624">
    <property type="entry name" value="KaiC_dom"/>
</dbReference>
<evidence type="ECO:0000256" key="6">
    <source>
        <dbReference type="ARBA" id="ARBA00022801"/>
    </source>
</evidence>
<dbReference type="InterPro" id="IPR027417">
    <property type="entry name" value="P-loop_NTPase"/>
</dbReference>
<evidence type="ECO:0000256" key="4">
    <source>
        <dbReference type="ARBA" id="ARBA00022737"/>
    </source>
</evidence>
<dbReference type="InterPro" id="IPR051347">
    <property type="entry name" value="Circadian_clock_KaiC-rel"/>
</dbReference>
<dbReference type="SUPFAM" id="SSF52540">
    <property type="entry name" value="P-loop containing nucleoside triphosphate hydrolases"/>
    <property type="match status" value="2"/>
</dbReference>
<keyword evidence="9" id="KW-1185">Reference proteome</keyword>
<dbReference type="EMBL" id="JBHPBY010000057">
    <property type="protein sequence ID" value="MFC1849758.1"/>
    <property type="molecule type" value="Genomic_DNA"/>
</dbReference>
<dbReference type="EC" id="2.7.11.1" evidence="1"/>